<accession>A0AAV4HX46</accession>
<name>A0AAV4HX46_9GAST</name>
<gene>
    <name evidence="1" type="ORF">ElyMa_004573000</name>
</gene>
<proteinExistence type="predicted"/>
<reference evidence="1 2" key="1">
    <citation type="journal article" date="2021" name="Elife">
        <title>Chloroplast acquisition without the gene transfer in kleptoplastic sea slugs, Plakobranchus ocellatus.</title>
        <authorList>
            <person name="Maeda T."/>
            <person name="Takahashi S."/>
            <person name="Yoshida T."/>
            <person name="Shimamura S."/>
            <person name="Takaki Y."/>
            <person name="Nagai Y."/>
            <person name="Toyoda A."/>
            <person name="Suzuki Y."/>
            <person name="Arimoto A."/>
            <person name="Ishii H."/>
            <person name="Satoh N."/>
            <person name="Nishiyama T."/>
            <person name="Hasebe M."/>
            <person name="Maruyama T."/>
            <person name="Minagawa J."/>
            <person name="Obokata J."/>
            <person name="Shigenobu S."/>
        </authorList>
    </citation>
    <scope>NUCLEOTIDE SEQUENCE [LARGE SCALE GENOMIC DNA]</scope>
</reference>
<comment type="caution">
    <text evidence="1">The sequence shown here is derived from an EMBL/GenBank/DDBJ whole genome shotgun (WGS) entry which is preliminary data.</text>
</comment>
<dbReference type="EMBL" id="BMAT01009196">
    <property type="protein sequence ID" value="GFS01086.1"/>
    <property type="molecule type" value="Genomic_DNA"/>
</dbReference>
<keyword evidence="2" id="KW-1185">Reference proteome</keyword>
<protein>
    <submittedName>
        <fullName evidence="1">Uncharacterized protein</fullName>
    </submittedName>
</protein>
<dbReference type="Proteomes" id="UP000762676">
    <property type="component" value="Unassembled WGS sequence"/>
</dbReference>
<evidence type="ECO:0000313" key="2">
    <source>
        <dbReference type="Proteomes" id="UP000762676"/>
    </source>
</evidence>
<sequence length="182" mass="20230">MGHNLQTNITTVVAKYARAEGKHKRKKDVAAATSLLALSTPVTDTNCGEAQESDVEETSTTGVIETACQTDVSGQDLQRMSDCVNTMTYQIVTLQENVNDNKMDEPKFKNNDKNVKLYTDDAKLGHCFGRDAFTEELVKTFRCELALMKFMSFVRHISTVDFIEGADQYDGLPVSVTCSIKR</sequence>
<evidence type="ECO:0000313" key="1">
    <source>
        <dbReference type="EMBL" id="GFS01086.1"/>
    </source>
</evidence>
<dbReference type="AlphaFoldDB" id="A0AAV4HX46"/>
<organism evidence="1 2">
    <name type="scientific">Elysia marginata</name>
    <dbReference type="NCBI Taxonomy" id="1093978"/>
    <lineage>
        <taxon>Eukaryota</taxon>
        <taxon>Metazoa</taxon>
        <taxon>Spiralia</taxon>
        <taxon>Lophotrochozoa</taxon>
        <taxon>Mollusca</taxon>
        <taxon>Gastropoda</taxon>
        <taxon>Heterobranchia</taxon>
        <taxon>Euthyneura</taxon>
        <taxon>Panpulmonata</taxon>
        <taxon>Sacoglossa</taxon>
        <taxon>Placobranchoidea</taxon>
        <taxon>Plakobranchidae</taxon>
        <taxon>Elysia</taxon>
    </lineage>
</organism>